<evidence type="ECO:0000256" key="6">
    <source>
        <dbReference type="ARBA" id="ARBA00022840"/>
    </source>
</evidence>
<evidence type="ECO:0000256" key="8">
    <source>
        <dbReference type="ARBA" id="ARBA00023136"/>
    </source>
</evidence>
<keyword evidence="4" id="KW-1003">Cell membrane</keyword>
<comment type="similarity">
    <text evidence="2">Belongs to the ABC transporter superfamily.</text>
</comment>
<dbReference type="SMART" id="SM00382">
    <property type="entry name" value="AAA"/>
    <property type="match status" value="1"/>
</dbReference>
<proteinExistence type="inferred from homology"/>
<dbReference type="Proteomes" id="UP001379444">
    <property type="component" value="Chromosome"/>
</dbReference>
<dbReference type="GO" id="GO:0005524">
    <property type="term" value="F:ATP binding"/>
    <property type="evidence" value="ECO:0007669"/>
    <property type="project" value="UniProtKB-KW"/>
</dbReference>
<dbReference type="PANTHER" id="PTHR43166">
    <property type="entry name" value="AMINO ACID IMPORT ATP-BINDING PROTEIN"/>
    <property type="match status" value="1"/>
</dbReference>
<dbReference type="InterPro" id="IPR027417">
    <property type="entry name" value="P-loop_NTPase"/>
</dbReference>
<evidence type="ECO:0000256" key="1">
    <source>
        <dbReference type="ARBA" id="ARBA00004417"/>
    </source>
</evidence>
<dbReference type="EMBL" id="CP125967">
    <property type="protein sequence ID" value="WWO36895.1"/>
    <property type="molecule type" value="Genomic_DNA"/>
</dbReference>
<dbReference type="SUPFAM" id="SSF52540">
    <property type="entry name" value="P-loop containing nucleoside triphosphate hydrolases"/>
    <property type="match status" value="1"/>
</dbReference>
<evidence type="ECO:0000256" key="7">
    <source>
        <dbReference type="ARBA" id="ARBA00022970"/>
    </source>
</evidence>
<name>A0ABZ2G6P1_9GAMM</name>
<reference evidence="10 11" key="1">
    <citation type="journal article" date="2024" name="Front. Plant Sci.">
        <title>Comprehensive phenomic and genomic studies of the species, Pectobacterium cacticida and proposal for reclassification as Alcorniella cacticida comb. nov.</title>
        <authorList>
            <person name="Jonca J."/>
            <person name="Pirhonen M."/>
            <person name="Waleron M.M."/>
            <person name="Gawor J."/>
            <person name="Mrozik A."/>
            <person name="Smoktunowicz M."/>
            <person name="Waleron K."/>
            <person name="Waleron M."/>
        </authorList>
    </citation>
    <scope>NUCLEOTIDE SEQUENCE [LARGE SCALE GENOMIC DNA]</scope>
    <source>
        <strain evidence="10 11">DPMP6</strain>
    </source>
</reference>
<keyword evidence="6 10" id="KW-0067">ATP-binding</keyword>
<protein>
    <submittedName>
        <fullName evidence="10">Amino acid ABC transporter ATP-binding protein</fullName>
    </submittedName>
</protein>
<keyword evidence="11" id="KW-1185">Reference proteome</keyword>
<dbReference type="InterPro" id="IPR003439">
    <property type="entry name" value="ABC_transporter-like_ATP-bd"/>
</dbReference>
<organism evidence="10 11">
    <name type="scientific">Pectobacterium cacticida</name>
    <dbReference type="NCBI Taxonomy" id="69221"/>
    <lineage>
        <taxon>Bacteria</taxon>
        <taxon>Pseudomonadati</taxon>
        <taxon>Pseudomonadota</taxon>
        <taxon>Gammaproteobacteria</taxon>
        <taxon>Enterobacterales</taxon>
        <taxon>Pectobacteriaceae</taxon>
        <taxon>Pectobacterium</taxon>
    </lineage>
</organism>
<evidence type="ECO:0000313" key="10">
    <source>
        <dbReference type="EMBL" id="WWO36895.1"/>
    </source>
</evidence>
<keyword evidence="3" id="KW-0813">Transport</keyword>
<evidence type="ECO:0000256" key="5">
    <source>
        <dbReference type="ARBA" id="ARBA00022741"/>
    </source>
</evidence>
<dbReference type="RefSeq" id="WP_264495801.1">
    <property type="nucleotide sequence ID" value="NZ_CP109947.1"/>
</dbReference>
<dbReference type="InterPro" id="IPR050086">
    <property type="entry name" value="MetN_ABC_transporter-like"/>
</dbReference>
<keyword evidence="8" id="KW-0472">Membrane</keyword>
<evidence type="ECO:0000256" key="2">
    <source>
        <dbReference type="ARBA" id="ARBA00005417"/>
    </source>
</evidence>
<evidence type="ECO:0000259" key="9">
    <source>
        <dbReference type="PROSITE" id="PS50893"/>
    </source>
</evidence>
<feature type="domain" description="ABC transporter" evidence="9">
    <location>
        <begin position="12"/>
        <end position="251"/>
    </location>
</feature>
<accession>A0ABZ2G6P1</accession>
<dbReference type="Pfam" id="PF00005">
    <property type="entry name" value="ABC_tran"/>
    <property type="match status" value="1"/>
</dbReference>
<dbReference type="CDD" id="cd03262">
    <property type="entry name" value="ABC_HisP_GlnQ"/>
    <property type="match status" value="1"/>
</dbReference>
<evidence type="ECO:0000256" key="4">
    <source>
        <dbReference type="ARBA" id="ARBA00022475"/>
    </source>
</evidence>
<dbReference type="InterPro" id="IPR017871">
    <property type="entry name" value="ABC_transporter-like_CS"/>
</dbReference>
<comment type="subcellular location">
    <subcellularLocation>
        <location evidence="1">Cell inner membrane</location>
        <topology evidence="1">Peripheral membrane protein</topology>
    </subcellularLocation>
</comment>
<keyword evidence="7" id="KW-0029">Amino-acid transport</keyword>
<dbReference type="InterPro" id="IPR030679">
    <property type="entry name" value="ABC_ATPase_HisP-typ"/>
</dbReference>
<dbReference type="PIRSF" id="PIRSF039085">
    <property type="entry name" value="ABC_ATPase_HisP"/>
    <property type="match status" value="1"/>
</dbReference>
<evidence type="ECO:0000256" key="3">
    <source>
        <dbReference type="ARBA" id="ARBA00022448"/>
    </source>
</evidence>
<evidence type="ECO:0000313" key="11">
    <source>
        <dbReference type="Proteomes" id="UP001379444"/>
    </source>
</evidence>
<dbReference type="Gene3D" id="3.40.50.300">
    <property type="entry name" value="P-loop containing nucleotide triphosphate hydrolases"/>
    <property type="match status" value="1"/>
</dbReference>
<dbReference type="PANTHER" id="PTHR43166:SF9">
    <property type="entry name" value="GLUTAMATE_ASPARTATE IMPORT ATP-BINDING PROTEIN GLTL"/>
    <property type="match status" value="1"/>
</dbReference>
<gene>
    <name evidence="10" type="ORF">QNA12_09820</name>
</gene>
<sequence length="258" mass="27936">MLATEATTSPQISIRGLKKSYGDHVVLDGIDFDVMPGQVIVIIGPSGSGKSTFLRCCNGLELPESGDITLCGRPLISKGKPLPEKQLNELRKDVGMVFQSFNLFPHLSVLDNLCVAPVMLRNKDKATARRHALALLEKVGLAMKADAMPGNLSGGQKQRVAISRALAMSPSVMLFDEPTSALDPELVGEVLNVMKMLAREGMTMMVVTHEMGFAREMADVVVVMDGGGIVESGPPEHIFNTPQHERTQKFLNAVLTRQ</sequence>
<dbReference type="InterPro" id="IPR003593">
    <property type="entry name" value="AAA+_ATPase"/>
</dbReference>
<dbReference type="PROSITE" id="PS00211">
    <property type="entry name" value="ABC_TRANSPORTER_1"/>
    <property type="match status" value="1"/>
</dbReference>
<dbReference type="PROSITE" id="PS50893">
    <property type="entry name" value="ABC_TRANSPORTER_2"/>
    <property type="match status" value="1"/>
</dbReference>
<keyword evidence="5" id="KW-0547">Nucleotide-binding</keyword>